<dbReference type="PROSITE" id="PS50158">
    <property type="entry name" value="ZF_CCHC"/>
    <property type="match status" value="1"/>
</dbReference>
<dbReference type="AlphaFoldDB" id="A0A5J4ZLQ0"/>
<dbReference type="Gene3D" id="4.10.60.10">
    <property type="entry name" value="Zinc finger, CCHC-type"/>
    <property type="match status" value="1"/>
</dbReference>
<dbReference type="InterPro" id="IPR001878">
    <property type="entry name" value="Znf_CCHC"/>
</dbReference>
<evidence type="ECO:0000256" key="1">
    <source>
        <dbReference type="PROSITE-ProRule" id="PRU00047"/>
    </source>
</evidence>
<sequence>MTKGESVNDYSARTLTIVNKMRIHGEPMSDVTVIEKVMRSMSSKFAYVVCSIEESNDLDSMSIDELQSSLLVHEHRMSRHVIEEQALTVAYKDNFGGSGVDHGTSRGRGRGRGRSGMNKALVECYYCHGLGHFQYECPKKNKDPKDGRETKAHFAETREEIWPWIETHADTIDISLDWGDQQDTNSLDHNHNDQPTTPVAGDQVPEVFPGVDDAVAQQNSGAYSLEEANDLAQSQTSDLSERRIRHPPIWMRDYESGEGLSDTENQGIN</sequence>
<accession>A0A5J4ZLQ0</accession>
<dbReference type="Proteomes" id="UP000325577">
    <property type="component" value="Linkage Group LG6"/>
</dbReference>
<proteinExistence type="predicted"/>
<evidence type="ECO:0000313" key="3">
    <source>
        <dbReference type="EMBL" id="KAA8519535.1"/>
    </source>
</evidence>
<dbReference type="PANTHER" id="PTHR35317">
    <property type="entry name" value="OS04G0629600 PROTEIN"/>
    <property type="match status" value="1"/>
</dbReference>
<dbReference type="PANTHER" id="PTHR35317:SF27">
    <property type="entry name" value="RETROVIRUS-RELATED POL POLYPROTEIN FROM TRANSPOSON TNT 1-94"/>
    <property type="match status" value="1"/>
</dbReference>
<dbReference type="SUPFAM" id="SSF57756">
    <property type="entry name" value="Retrovirus zinc finger-like domains"/>
    <property type="match status" value="1"/>
</dbReference>
<dbReference type="GO" id="GO:0008270">
    <property type="term" value="F:zinc ion binding"/>
    <property type="evidence" value="ECO:0007669"/>
    <property type="project" value="UniProtKB-KW"/>
</dbReference>
<reference evidence="3 4" key="1">
    <citation type="submission" date="2019-09" db="EMBL/GenBank/DDBJ databases">
        <title>A chromosome-level genome assembly of the Chinese tupelo Nyssa sinensis.</title>
        <authorList>
            <person name="Yang X."/>
            <person name="Kang M."/>
            <person name="Yang Y."/>
            <person name="Xiong H."/>
            <person name="Wang M."/>
            <person name="Zhang Z."/>
            <person name="Wang Z."/>
            <person name="Wu H."/>
            <person name="Ma T."/>
            <person name="Liu J."/>
            <person name="Xi Z."/>
        </authorList>
    </citation>
    <scope>NUCLEOTIDE SEQUENCE [LARGE SCALE GENOMIC DNA]</scope>
    <source>
        <strain evidence="3">J267</strain>
        <tissue evidence="3">Leaf</tissue>
    </source>
</reference>
<organism evidence="3 4">
    <name type="scientific">Nyssa sinensis</name>
    <dbReference type="NCBI Taxonomy" id="561372"/>
    <lineage>
        <taxon>Eukaryota</taxon>
        <taxon>Viridiplantae</taxon>
        <taxon>Streptophyta</taxon>
        <taxon>Embryophyta</taxon>
        <taxon>Tracheophyta</taxon>
        <taxon>Spermatophyta</taxon>
        <taxon>Magnoliopsida</taxon>
        <taxon>eudicotyledons</taxon>
        <taxon>Gunneridae</taxon>
        <taxon>Pentapetalae</taxon>
        <taxon>asterids</taxon>
        <taxon>Cornales</taxon>
        <taxon>Nyssaceae</taxon>
        <taxon>Nyssa</taxon>
    </lineage>
</organism>
<keyword evidence="4" id="KW-1185">Reference proteome</keyword>
<protein>
    <recommendedName>
        <fullName evidence="2">CCHC-type domain-containing protein</fullName>
    </recommendedName>
</protein>
<evidence type="ECO:0000259" key="2">
    <source>
        <dbReference type="PROSITE" id="PS50158"/>
    </source>
</evidence>
<dbReference type="OrthoDB" id="2013098at2759"/>
<dbReference type="Pfam" id="PF14223">
    <property type="entry name" value="Retrotran_gag_2"/>
    <property type="match status" value="1"/>
</dbReference>
<dbReference type="GO" id="GO:0003676">
    <property type="term" value="F:nucleic acid binding"/>
    <property type="evidence" value="ECO:0007669"/>
    <property type="project" value="InterPro"/>
</dbReference>
<gene>
    <name evidence="3" type="ORF">F0562_013841</name>
</gene>
<feature type="domain" description="CCHC-type" evidence="2">
    <location>
        <begin position="124"/>
        <end position="139"/>
    </location>
</feature>
<keyword evidence="1" id="KW-0863">Zinc-finger</keyword>
<dbReference type="EMBL" id="CM018049">
    <property type="protein sequence ID" value="KAA8519535.1"/>
    <property type="molecule type" value="Genomic_DNA"/>
</dbReference>
<keyword evidence="1" id="KW-0479">Metal-binding</keyword>
<keyword evidence="1" id="KW-0862">Zinc</keyword>
<evidence type="ECO:0000313" key="4">
    <source>
        <dbReference type="Proteomes" id="UP000325577"/>
    </source>
</evidence>
<name>A0A5J4ZLQ0_9ASTE</name>
<dbReference type="InterPro" id="IPR036875">
    <property type="entry name" value="Znf_CCHC_sf"/>
</dbReference>